<proteinExistence type="predicted"/>
<dbReference type="EMBL" id="GBXM01096010">
    <property type="protein sequence ID" value="JAH12567.1"/>
    <property type="molecule type" value="Transcribed_RNA"/>
</dbReference>
<reference evidence="1" key="2">
    <citation type="journal article" date="2015" name="Fish Shellfish Immunol.">
        <title>Early steps in the European eel (Anguilla anguilla)-Vibrio vulnificus interaction in the gills: Role of the RtxA13 toxin.</title>
        <authorList>
            <person name="Callol A."/>
            <person name="Pajuelo D."/>
            <person name="Ebbesson L."/>
            <person name="Teles M."/>
            <person name="MacKenzie S."/>
            <person name="Amaro C."/>
        </authorList>
    </citation>
    <scope>NUCLEOTIDE SEQUENCE</scope>
</reference>
<sequence length="46" mass="4941">MLAFSDNKKGQFAGSGWSCPRSINVVKSKVTLGSSLFHEHTSNQTG</sequence>
<evidence type="ECO:0000313" key="1">
    <source>
        <dbReference type="EMBL" id="JAH12567.1"/>
    </source>
</evidence>
<name>A0A0E9Q7Q7_ANGAN</name>
<protein>
    <submittedName>
        <fullName evidence="1">Uncharacterized protein</fullName>
    </submittedName>
</protein>
<accession>A0A0E9Q7Q7</accession>
<organism evidence="1">
    <name type="scientific">Anguilla anguilla</name>
    <name type="common">European freshwater eel</name>
    <name type="synonym">Muraena anguilla</name>
    <dbReference type="NCBI Taxonomy" id="7936"/>
    <lineage>
        <taxon>Eukaryota</taxon>
        <taxon>Metazoa</taxon>
        <taxon>Chordata</taxon>
        <taxon>Craniata</taxon>
        <taxon>Vertebrata</taxon>
        <taxon>Euteleostomi</taxon>
        <taxon>Actinopterygii</taxon>
        <taxon>Neopterygii</taxon>
        <taxon>Teleostei</taxon>
        <taxon>Anguilliformes</taxon>
        <taxon>Anguillidae</taxon>
        <taxon>Anguilla</taxon>
    </lineage>
</organism>
<reference evidence="1" key="1">
    <citation type="submission" date="2014-11" db="EMBL/GenBank/DDBJ databases">
        <authorList>
            <person name="Amaro Gonzalez C."/>
        </authorList>
    </citation>
    <scope>NUCLEOTIDE SEQUENCE</scope>
</reference>
<dbReference type="AlphaFoldDB" id="A0A0E9Q7Q7"/>